<organism evidence="2 3">
    <name type="scientific">Streptomyces echinoruber</name>
    <dbReference type="NCBI Taxonomy" id="68898"/>
    <lineage>
        <taxon>Bacteria</taxon>
        <taxon>Bacillati</taxon>
        <taxon>Actinomycetota</taxon>
        <taxon>Actinomycetes</taxon>
        <taxon>Kitasatosporales</taxon>
        <taxon>Streptomycetaceae</taxon>
        <taxon>Streptomyces</taxon>
    </lineage>
</organism>
<dbReference type="RefSeq" id="WP_190057748.1">
    <property type="nucleotide sequence ID" value="NZ_BMWH01000009.1"/>
</dbReference>
<protein>
    <recommendedName>
        <fullName evidence="1">MrfA-like Zn-binding domain-containing protein</fullName>
    </recommendedName>
</protein>
<reference evidence="2" key="2">
    <citation type="submission" date="2020-09" db="EMBL/GenBank/DDBJ databases">
        <authorList>
            <person name="Sun Q."/>
            <person name="Ohkuma M."/>
        </authorList>
    </citation>
    <scope>NUCLEOTIDE SEQUENCE</scope>
    <source>
        <strain evidence="2">JCM 5016</strain>
    </source>
</reference>
<dbReference type="Proteomes" id="UP000623010">
    <property type="component" value="Unassembled WGS sequence"/>
</dbReference>
<dbReference type="AlphaFoldDB" id="A0A918R6X7"/>
<reference evidence="2" key="1">
    <citation type="journal article" date="2014" name="Int. J. Syst. Evol. Microbiol.">
        <title>Complete genome sequence of Corynebacterium casei LMG S-19264T (=DSM 44701T), isolated from a smear-ripened cheese.</title>
        <authorList>
            <consortium name="US DOE Joint Genome Institute (JGI-PGF)"/>
            <person name="Walter F."/>
            <person name="Albersmeier A."/>
            <person name="Kalinowski J."/>
            <person name="Ruckert C."/>
        </authorList>
    </citation>
    <scope>NUCLEOTIDE SEQUENCE</scope>
    <source>
        <strain evidence="2">JCM 5016</strain>
    </source>
</reference>
<dbReference type="EMBL" id="BMWH01000009">
    <property type="protein sequence ID" value="GGZ88277.1"/>
    <property type="molecule type" value="Genomic_DNA"/>
</dbReference>
<evidence type="ECO:0000259" key="1">
    <source>
        <dbReference type="Pfam" id="PF09369"/>
    </source>
</evidence>
<sequence>MKRKLRVRQAQTVLPFGVGAVLDIQGESFVAAGIETWPRLKTPVSSERLAARLGVKGFFAAPHTLNDRYDQPDRPGVPYVRFPGWLFCGACRTMVRFLYEREKPGEPPVCTSCAAAPRLTPMRFVRICPDGHLDDVDWWYWAHSKLAPEVRASCSEAKHAWKARRLSFRVADRASGLEALSVRCSATRQDGKPCGAERDLLDILGPQGGRCSGRNPWQRWHENASCGQQVHVVQRTAGNVYYPVVHSALDIPQSAEPPWAEQDAAQAVLGHPYWTILLDALGTSRADTFRGLIKEDTGACDSLIDQLVAEATGSPAPPAGRPGPEEIDLSRDEWYAFDAAHLPEPTKEFAIRRGGLGLKGETEEPWATLDAHIGGVVLVDRLREVRALAGFRRYSPGGTLVPADTSGRLRWLPATEVYGEGIVLALDEQRLTAWENDPRVQAHVRGVRTDLDASFRGEQLAETVGSDLSPRFLLLHTLAHLLIRQLSFDSGYTTASLRERIYGRPEYGQRGLLVYTAAGDAEGTLGGLVRQGEAPHLAETLIRMLEAAAWCSADPLCAEHTGQGFGNLNRAACHACTLLPETSCQTGNTLLDRALVVGSAHVPGYFTDVLTASREYAAATALGGTP</sequence>
<gene>
    <name evidence="2" type="ORF">GCM10010389_28190</name>
</gene>
<keyword evidence="3" id="KW-1185">Reference proteome</keyword>
<dbReference type="InterPro" id="IPR018973">
    <property type="entry name" value="MZB"/>
</dbReference>
<dbReference type="InterPro" id="IPR047721">
    <property type="entry name" value="DrmB"/>
</dbReference>
<proteinExistence type="predicted"/>
<dbReference type="Pfam" id="PF09369">
    <property type="entry name" value="MZB"/>
    <property type="match status" value="1"/>
</dbReference>
<comment type="caution">
    <text evidence="2">The sequence shown here is derived from an EMBL/GenBank/DDBJ whole genome shotgun (WGS) entry which is preliminary data.</text>
</comment>
<evidence type="ECO:0000313" key="2">
    <source>
        <dbReference type="EMBL" id="GGZ88277.1"/>
    </source>
</evidence>
<accession>A0A918R6X7</accession>
<feature type="domain" description="MrfA-like Zn-binding" evidence="1">
    <location>
        <begin position="478"/>
        <end position="577"/>
    </location>
</feature>
<name>A0A918R6X7_9ACTN</name>
<evidence type="ECO:0000313" key="3">
    <source>
        <dbReference type="Proteomes" id="UP000623010"/>
    </source>
</evidence>
<dbReference type="NCBIfam" id="NF038324">
    <property type="entry name" value="DrmB_fam"/>
    <property type="match status" value="1"/>
</dbReference>